<dbReference type="GO" id="GO:0004828">
    <property type="term" value="F:serine-tRNA ligase activity"/>
    <property type="evidence" value="ECO:0007669"/>
    <property type="project" value="UniProtKB-EC"/>
</dbReference>
<evidence type="ECO:0000256" key="2">
    <source>
        <dbReference type="ARBA" id="ARBA00022490"/>
    </source>
</evidence>
<accession>A0A2H0XBZ2</accession>
<dbReference type="InterPro" id="IPR015866">
    <property type="entry name" value="Ser-tRNA-synth_1_N"/>
</dbReference>
<evidence type="ECO:0000256" key="3">
    <source>
        <dbReference type="ARBA" id="ARBA00022917"/>
    </source>
</evidence>
<keyword evidence="7" id="KW-0436">Ligase</keyword>
<feature type="non-terminal residue" evidence="7">
    <location>
        <position position="134"/>
    </location>
</feature>
<protein>
    <submittedName>
        <fullName evidence="7">Serine--tRNA ligase</fullName>
    </submittedName>
</protein>
<organism evidence="7 8">
    <name type="scientific">candidate division WWE3 bacterium CG08_land_8_20_14_0_20_41_10</name>
    <dbReference type="NCBI Taxonomy" id="1975085"/>
    <lineage>
        <taxon>Bacteria</taxon>
        <taxon>Katanobacteria</taxon>
    </lineage>
</organism>
<dbReference type="AlphaFoldDB" id="A0A2H0XBZ2"/>
<evidence type="ECO:0000313" key="7">
    <source>
        <dbReference type="EMBL" id="PIS22426.1"/>
    </source>
</evidence>
<reference evidence="8" key="1">
    <citation type="submission" date="2017-09" db="EMBL/GenBank/DDBJ databases">
        <title>Depth-based differentiation of microbial function through sediment-hosted aquifers and enrichment of novel symbionts in the deep terrestrial subsurface.</title>
        <authorList>
            <person name="Probst A.J."/>
            <person name="Ladd B."/>
            <person name="Jarett J.K."/>
            <person name="Geller-Mcgrath D.E."/>
            <person name="Sieber C.M.K."/>
            <person name="Emerson J.B."/>
            <person name="Anantharaman K."/>
            <person name="Thomas B.C."/>
            <person name="Malmstrom R."/>
            <person name="Stieglmeier M."/>
            <person name="Klingl A."/>
            <person name="Woyke T."/>
            <person name="Ryan C.M."/>
            <person name="Banfield J.F."/>
        </authorList>
    </citation>
    <scope>NUCLEOTIDE SEQUENCE [LARGE SCALE GENOMIC DNA]</scope>
</reference>
<comment type="caution">
    <text evidence="7">The sequence shown here is derived from an EMBL/GenBank/DDBJ whole genome shotgun (WGS) entry which is preliminary data.</text>
</comment>
<sequence>MLDAKFIRENPEKVKENIKNRMVSGPQFEVDDFLRVDEKKRLVITEIESLRALRNKLSGATGKPSPEVIEEVKKTKEQIKLLEVDLGELDKKWQWHMDWFPNMLDESVPVGKNESDNVEIKAWSPERGYFGAEE</sequence>
<keyword evidence="2" id="KW-0963">Cytoplasm</keyword>
<dbReference type="GO" id="GO:0006412">
    <property type="term" value="P:translation"/>
    <property type="evidence" value="ECO:0007669"/>
    <property type="project" value="UniProtKB-KW"/>
</dbReference>
<comment type="similarity">
    <text evidence="1">Belongs to the class-II aminoacyl-tRNA synthetase family. Type-1 seryl-tRNA synthetase subfamily.</text>
</comment>
<evidence type="ECO:0000259" key="6">
    <source>
        <dbReference type="Pfam" id="PF02403"/>
    </source>
</evidence>
<name>A0A2H0XBZ2_UNCKA</name>
<dbReference type="InterPro" id="IPR042103">
    <property type="entry name" value="SerRS_1_N_sf"/>
</dbReference>
<comment type="catalytic activity">
    <reaction evidence="4">
        <text>tRNA(Sec) + L-serine + ATP = L-seryl-tRNA(Sec) + AMP + diphosphate + H(+)</text>
        <dbReference type="Rhea" id="RHEA:42580"/>
        <dbReference type="Rhea" id="RHEA-COMP:9742"/>
        <dbReference type="Rhea" id="RHEA-COMP:10128"/>
        <dbReference type="ChEBI" id="CHEBI:15378"/>
        <dbReference type="ChEBI" id="CHEBI:30616"/>
        <dbReference type="ChEBI" id="CHEBI:33019"/>
        <dbReference type="ChEBI" id="CHEBI:33384"/>
        <dbReference type="ChEBI" id="CHEBI:78442"/>
        <dbReference type="ChEBI" id="CHEBI:78533"/>
        <dbReference type="ChEBI" id="CHEBI:456215"/>
        <dbReference type="EC" id="6.1.1.11"/>
    </reaction>
</comment>
<dbReference type="PANTHER" id="PTHR43697:SF1">
    <property type="entry name" value="SERINE--TRNA LIGASE"/>
    <property type="match status" value="1"/>
</dbReference>
<dbReference type="Gene3D" id="1.10.287.40">
    <property type="entry name" value="Serine-tRNA synthetase, tRNA binding domain"/>
    <property type="match status" value="1"/>
</dbReference>
<dbReference type="EMBL" id="PEYU01000042">
    <property type="protein sequence ID" value="PIS22426.1"/>
    <property type="molecule type" value="Genomic_DNA"/>
</dbReference>
<proteinExistence type="inferred from homology"/>
<dbReference type="GO" id="GO:0000166">
    <property type="term" value="F:nucleotide binding"/>
    <property type="evidence" value="ECO:0007669"/>
    <property type="project" value="InterPro"/>
</dbReference>
<dbReference type="InterPro" id="IPR010978">
    <property type="entry name" value="tRNA-bd_arm"/>
</dbReference>
<evidence type="ECO:0000256" key="5">
    <source>
        <dbReference type="ARBA" id="ARBA00048823"/>
    </source>
</evidence>
<evidence type="ECO:0000256" key="1">
    <source>
        <dbReference type="ARBA" id="ARBA00010728"/>
    </source>
</evidence>
<gene>
    <name evidence="7" type="ORF">COT50_02045</name>
</gene>
<keyword evidence="3" id="KW-0648">Protein biosynthesis</keyword>
<evidence type="ECO:0000256" key="4">
    <source>
        <dbReference type="ARBA" id="ARBA00047929"/>
    </source>
</evidence>
<dbReference type="SUPFAM" id="SSF46589">
    <property type="entry name" value="tRNA-binding arm"/>
    <property type="match status" value="1"/>
</dbReference>
<dbReference type="PANTHER" id="PTHR43697">
    <property type="entry name" value="SERYL-TRNA SYNTHETASE"/>
    <property type="match status" value="1"/>
</dbReference>
<comment type="catalytic activity">
    <reaction evidence="5">
        <text>tRNA(Ser) + L-serine + ATP = L-seryl-tRNA(Ser) + AMP + diphosphate + H(+)</text>
        <dbReference type="Rhea" id="RHEA:12292"/>
        <dbReference type="Rhea" id="RHEA-COMP:9669"/>
        <dbReference type="Rhea" id="RHEA-COMP:9703"/>
        <dbReference type="ChEBI" id="CHEBI:15378"/>
        <dbReference type="ChEBI" id="CHEBI:30616"/>
        <dbReference type="ChEBI" id="CHEBI:33019"/>
        <dbReference type="ChEBI" id="CHEBI:33384"/>
        <dbReference type="ChEBI" id="CHEBI:78442"/>
        <dbReference type="ChEBI" id="CHEBI:78533"/>
        <dbReference type="ChEBI" id="CHEBI:456215"/>
        <dbReference type="EC" id="6.1.1.11"/>
    </reaction>
</comment>
<feature type="domain" description="Serine-tRNA synthetase type1 N-terminal" evidence="6">
    <location>
        <begin position="1"/>
        <end position="103"/>
    </location>
</feature>
<evidence type="ECO:0000313" key="8">
    <source>
        <dbReference type="Proteomes" id="UP000231252"/>
    </source>
</evidence>
<dbReference type="Proteomes" id="UP000231252">
    <property type="component" value="Unassembled WGS sequence"/>
</dbReference>
<dbReference type="Pfam" id="PF02403">
    <property type="entry name" value="Seryl_tRNA_N"/>
    <property type="match status" value="1"/>
</dbReference>